<feature type="binding site" evidence="8">
    <location>
        <begin position="93"/>
        <end position="95"/>
    </location>
    <ligand>
        <name>phosphate</name>
        <dbReference type="ChEBI" id="CHEBI:43474"/>
    </ligand>
</feature>
<dbReference type="PANTHER" id="PTHR11904">
    <property type="entry name" value="METHYLTHIOADENOSINE/PURINE NUCLEOSIDE PHOSPHORYLASE"/>
    <property type="match status" value="1"/>
</dbReference>
<evidence type="ECO:0000256" key="6">
    <source>
        <dbReference type="ARBA" id="ARBA00048556"/>
    </source>
</evidence>
<sequence length="275" mass="28370">MTFTAPLTTAETAALATAAAAKLQELTGIAKFDIALTLGSGWGRAAHTLGEIIAEIPAEQVPGFAPSGVIGHSGTLTAIRLADGRHVLVIGARTHLYEGKGVDAVAHGVRTAHAAGATTAVLTNGAGGVNFDYGVGEAVLIKDHINLTAKSPLKGAEFVDLTDLYSKELRAAAKQVKPDLKEGVYAQVPGPHFETPAEIHYLRTIGADAVGMSTALEAIAARALGMRILGFTLITNPAAGVVDEPLNHEEIIAEGKAAEARLAELLTAVITNLPR</sequence>
<gene>
    <name evidence="10" type="ORF">F5897_001516</name>
</gene>
<dbReference type="EMBL" id="JACIFD010000018">
    <property type="protein sequence ID" value="MBB4072186.1"/>
    <property type="molecule type" value="Genomic_DNA"/>
</dbReference>
<feature type="domain" description="Nucleoside phosphorylase" evidence="9">
    <location>
        <begin position="34"/>
        <end position="270"/>
    </location>
</feature>
<evidence type="ECO:0000256" key="5">
    <source>
        <dbReference type="ARBA" id="ARBA00022679"/>
    </source>
</evidence>
<dbReference type="GO" id="GO:0009116">
    <property type="term" value="P:nucleoside metabolic process"/>
    <property type="evidence" value="ECO:0007669"/>
    <property type="project" value="InterPro"/>
</dbReference>
<evidence type="ECO:0000313" key="11">
    <source>
        <dbReference type="Proteomes" id="UP000571183"/>
    </source>
</evidence>
<dbReference type="PIRSF" id="PIRSF000477">
    <property type="entry name" value="PurNPase"/>
    <property type="match status" value="1"/>
</dbReference>
<evidence type="ECO:0000256" key="3">
    <source>
        <dbReference type="ARBA" id="ARBA00006751"/>
    </source>
</evidence>
<organism evidence="10 11">
    <name type="scientific">Canibacter oris</name>
    <dbReference type="NCBI Taxonomy" id="1365628"/>
    <lineage>
        <taxon>Bacteria</taxon>
        <taxon>Bacillati</taxon>
        <taxon>Actinomycetota</taxon>
        <taxon>Actinomycetes</taxon>
        <taxon>Micrococcales</taxon>
        <taxon>Microbacteriaceae</taxon>
        <taxon>Canibacter</taxon>
    </lineage>
</organism>
<dbReference type="NCBIfam" id="TIGR01697">
    <property type="entry name" value="PNPH-PUNA-XAPA"/>
    <property type="match status" value="1"/>
</dbReference>
<comment type="function">
    <text evidence="1">The purine nucleoside phosphorylases catalyze the phosphorolytic breakdown of the N-glycosidic bond in the beta-(deoxy)ribonucleoside molecules, with the formation of the corresponding free purine bases and pentose-1-phosphate. Cleaves guanosine, inosine, 2'-deoxyguanosine and 2'-deoxyinosine.</text>
</comment>
<dbReference type="CDD" id="cd09009">
    <property type="entry name" value="PNP-EcPNPII_like"/>
    <property type="match status" value="1"/>
</dbReference>
<protein>
    <recommendedName>
        <fullName evidence="7">Purine nucleoside phosphorylase</fullName>
        <ecNumber evidence="7">2.4.2.1</ecNumber>
    </recommendedName>
    <alternativeName>
        <fullName evidence="7">Inosine-guanosine phosphorylase</fullName>
    </alternativeName>
</protein>
<dbReference type="InterPro" id="IPR035994">
    <property type="entry name" value="Nucleoside_phosphorylase_sf"/>
</dbReference>
<keyword evidence="4 7" id="KW-0328">Glycosyltransferase</keyword>
<comment type="caution">
    <text evidence="10">The sequence shown here is derived from an EMBL/GenBank/DDBJ whole genome shotgun (WGS) entry which is preliminary data.</text>
</comment>
<evidence type="ECO:0000259" key="9">
    <source>
        <dbReference type="Pfam" id="PF01048"/>
    </source>
</evidence>
<proteinExistence type="inferred from homology"/>
<evidence type="ECO:0000256" key="7">
    <source>
        <dbReference type="PIRNR" id="PIRNR000477"/>
    </source>
</evidence>
<accession>A0A840DSS4</accession>
<comment type="similarity">
    <text evidence="3 7">Belongs to the PNP/MTAP phosphorylase family.</text>
</comment>
<feature type="binding site" evidence="8">
    <location>
        <position position="125"/>
    </location>
    <ligand>
        <name>phosphate</name>
        <dbReference type="ChEBI" id="CHEBI:43474"/>
    </ligand>
</feature>
<dbReference type="InterPro" id="IPR000845">
    <property type="entry name" value="Nucleoside_phosphorylase_d"/>
</dbReference>
<dbReference type="AlphaFoldDB" id="A0A840DSS4"/>
<dbReference type="UniPathway" id="UPA00606"/>
<evidence type="ECO:0000313" key="10">
    <source>
        <dbReference type="EMBL" id="MBB4072186.1"/>
    </source>
</evidence>
<dbReference type="InterPro" id="IPR011268">
    <property type="entry name" value="Purine_phosphorylase"/>
</dbReference>
<keyword evidence="5 7" id="KW-0808">Transferase</keyword>
<evidence type="ECO:0000256" key="2">
    <source>
        <dbReference type="ARBA" id="ARBA00005058"/>
    </source>
</evidence>
<reference evidence="10" key="1">
    <citation type="submission" date="2020-08" db="EMBL/GenBank/DDBJ databases">
        <title>Sequencing the genomes of 1000 actinobacteria strains.</title>
        <authorList>
            <person name="Klenk H.-P."/>
        </authorList>
    </citation>
    <scope>NUCLEOTIDE SEQUENCE [LARGE SCALE GENOMIC DNA]</scope>
    <source>
        <strain evidence="10">DSM 27064</strain>
    </source>
</reference>
<dbReference type="SUPFAM" id="SSF53167">
    <property type="entry name" value="Purine and uridine phosphorylases"/>
    <property type="match status" value="1"/>
</dbReference>
<dbReference type="GO" id="GO:0004731">
    <property type="term" value="F:purine-nucleoside phosphorylase activity"/>
    <property type="evidence" value="ECO:0007669"/>
    <property type="project" value="UniProtKB-EC"/>
</dbReference>
<feature type="binding site" evidence="8">
    <location>
        <position position="194"/>
    </location>
    <ligand>
        <name>a purine D-ribonucleoside</name>
        <dbReference type="ChEBI" id="CHEBI:142355"/>
    </ligand>
</feature>
<dbReference type="NCBIfam" id="NF006054">
    <property type="entry name" value="PRK08202.1"/>
    <property type="match status" value="1"/>
</dbReference>
<dbReference type="EC" id="2.4.2.1" evidence="7"/>
<dbReference type="GO" id="GO:0005737">
    <property type="term" value="C:cytoplasm"/>
    <property type="evidence" value="ECO:0007669"/>
    <property type="project" value="TreeGrafter"/>
</dbReference>
<keyword evidence="11" id="KW-1185">Reference proteome</keyword>
<dbReference type="Gene3D" id="3.40.50.1580">
    <property type="entry name" value="Nucleoside phosphorylase domain"/>
    <property type="match status" value="1"/>
</dbReference>
<evidence type="ECO:0000256" key="8">
    <source>
        <dbReference type="PIRSR" id="PIRSR000477-2"/>
    </source>
</evidence>
<dbReference type="RefSeq" id="WP_183305055.1">
    <property type="nucleotide sequence ID" value="NZ_JACIFD010000018.1"/>
</dbReference>
<feature type="binding site" evidence="8">
    <location>
        <position position="72"/>
    </location>
    <ligand>
        <name>phosphate</name>
        <dbReference type="ChEBI" id="CHEBI:43474"/>
    </ligand>
</feature>
<feature type="binding site" evidence="8">
    <location>
        <position position="40"/>
    </location>
    <ligand>
        <name>phosphate</name>
        <dbReference type="ChEBI" id="CHEBI:43474"/>
    </ligand>
</feature>
<dbReference type="Proteomes" id="UP000571183">
    <property type="component" value="Unassembled WGS sequence"/>
</dbReference>
<evidence type="ECO:0000256" key="1">
    <source>
        <dbReference type="ARBA" id="ARBA00002678"/>
    </source>
</evidence>
<feature type="binding site" evidence="8">
    <location>
        <position position="213"/>
    </location>
    <ligand>
        <name>phosphate</name>
        <dbReference type="ChEBI" id="CHEBI:43474"/>
    </ligand>
</feature>
<feature type="binding site" evidence="8">
    <location>
        <position position="236"/>
    </location>
    <ligand>
        <name>a purine D-ribonucleoside</name>
        <dbReference type="ChEBI" id="CHEBI:142355"/>
    </ligand>
</feature>
<comment type="catalytic activity">
    <reaction evidence="6">
        <text>a purine 2'-deoxy-D-ribonucleoside + phosphate = a purine nucleobase + 2-deoxy-alpha-D-ribose 1-phosphate</text>
        <dbReference type="Rhea" id="RHEA:36431"/>
        <dbReference type="ChEBI" id="CHEBI:26386"/>
        <dbReference type="ChEBI" id="CHEBI:43474"/>
        <dbReference type="ChEBI" id="CHEBI:57259"/>
        <dbReference type="ChEBI" id="CHEBI:142361"/>
        <dbReference type="EC" id="2.4.2.1"/>
    </reaction>
</comment>
<dbReference type="PANTHER" id="PTHR11904:SF9">
    <property type="entry name" value="PURINE NUCLEOSIDE PHOSPHORYLASE-RELATED"/>
    <property type="match status" value="1"/>
</dbReference>
<evidence type="ECO:0000256" key="4">
    <source>
        <dbReference type="ARBA" id="ARBA00022676"/>
    </source>
</evidence>
<comment type="pathway">
    <text evidence="2 7">Purine metabolism; purine nucleoside salvage.</text>
</comment>
<dbReference type="Pfam" id="PF01048">
    <property type="entry name" value="PNP_UDP_1"/>
    <property type="match status" value="1"/>
</dbReference>
<name>A0A840DSS4_9MICO</name>